<accession>M7N149</accession>
<evidence type="ECO:0000313" key="3">
    <source>
        <dbReference type="EMBL" id="EMR01027.1"/>
    </source>
</evidence>
<dbReference type="STRING" id="1279009.ADICEAN_03839"/>
<evidence type="ECO:0000256" key="1">
    <source>
        <dbReference type="SAM" id="SignalP"/>
    </source>
</evidence>
<dbReference type="InterPro" id="IPR050229">
    <property type="entry name" value="GlpE_sulfurtransferase"/>
</dbReference>
<proteinExistence type="predicted"/>
<dbReference type="SMART" id="SM00450">
    <property type="entry name" value="RHOD"/>
    <property type="match status" value="1"/>
</dbReference>
<protein>
    <submittedName>
        <fullName evidence="3">Molybdopterin biosynthesis protein MoeB</fullName>
    </submittedName>
</protein>
<feature type="signal peptide" evidence="1">
    <location>
        <begin position="1"/>
        <end position="28"/>
    </location>
</feature>
<dbReference type="Proteomes" id="UP000011910">
    <property type="component" value="Unassembled WGS sequence"/>
</dbReference>
<dbReference type="PANTHER" id="PTHR43031:SF1">
    <property type="entry name" value="PYRIDINE NUCLEOTIDE-DISULPHIDE OXIDOREDUCTASE"/>
    <property type="match status" value="1"/>
</dbReference>
<gene>
    <name evidence="3" type="ORF">ADICEAN_03839</name>
</gene>
<dbReference type="Pfam" id="PF00581">
    <property type="entry name" value="Rhodanese"/>
    <property type="match status" value="1"/>
</dbReference>
<dbReference type="PROSITE" id="PS50206">
    <property type="entry name" value="RHODANESE_3"/>
    <property type="match status" value="1"/>
</dbReference>
<evidence type="ECO:0000313" key="4">
    <source>
        <dbReference type="Proteomes" id="UP000011910"/>
    </source>
</evidence>
<feature type="domain" description="Rhodanese" evidence="2">
    <location>
        <begin position="73"/>
        <end position="162"/>
    </location>
</feature>
<dbReference type="EMBL" id="AODQ01000153">
    <property type="protein sequence ID" value="EMR01027.1"/>
    <property type="molecule type" value="Genomic_DNA"/>
</dbReference>
<dbReference type="InterPro" id="IPR036873">
    <property type="entry name" value="Rhodanese-like_dom_sf"/>
</dbReference>
<keyword evidence="1" id="KW-0732">Signal</keyword>
<dbReference type="InterPro" id="IPR001763">
    <property type="entry name" value="Rhodanese-like_dom"/>
</dbReference>
<keyword evidence="4" id="KW-1185">Reference proteome</keyword>
<reference evidence="3 4" key="1">
    <citation type="journal article" date="2013" name="Genome Announc.">
        <title>Draft Genome Sequence of Cesiribacter andamanensis Strain AMV16T, Isolated from a Soil Sample from a Mud Volcano in the Andaman Islands, India.</title>
        <authorList>
            <person name="Shivaji S."/>
            <person name="Ara S."/>
            <person name="Begum Z."/>
            <person name="Srinivas T.N."/>
            <person name="Singh A."/>
            <person name="Kumar Pinnaka A."/>
        </authorList>
    </citation>
    <scope>NUCLEOTIDE SEQUENCE [LARGE SCALE GENOMIC DNA]</scope>
    <source>
        <strain evidence="3 4">AMV16</strain>
    </source>
</reference>
<dbReference type="PANTHER" id="PTHR43031">
    <property type="entry name" value="FAD-DEPENDENT OXIDOREDUCTASE"/>
    <property type="match status" value="1"/>
</dbReference>
<dbReference type="eggNOG" id="COG0607">
    <property type="taxonomic scope" value="Bacteria"/>
</dbReference>
<feature type="chain" id="PRO_5004081966" evidence="1">
    <location>
        <begin position="29"/>
        <end position="162"/>
    </location>
</feature>
<organism evidence="3 4">
    <name type="scientific">Cesiribacter andamanensis AMV16</name>
    <dbReference type="NCBI Taxonomy" id="1279009"/>
    <lineage>
        <taxon>Bacteria</taxon>
        <taxon>Pseudomonadati</taxon>
        <taxon>Bacteroidota</taxon>
        <taxon>Cytophagia</taxon>
        <taxon>Cytophagales</taxon>
        <taxon>Cesiribacteraceae</taxon>
        <taxon>Cesiribacter</taxon>
    </lineage>
</organism>
<name>M7N149_9BACT</name>
<sequence length="162" mass="16960">MNMKKRLVLILLPLGLAACSGESAPVDAAPMEVGAVETAAVETAAADAGTPAAGEQAPGIQTLSSADAKRLLEGGGVAILDIRTPQEWAGGRLKGAQLLNYYAPDFARQLQALDRSQSYLLYCAVGGRSREAARLMQQLGFQRVYDATEGFAGLKRAGVPLE</sequence>
<dbReference type="AlphaFoldDB" id="M7N149"/>
<comment type="caution">
    <text evidence="3">The sequence shown here is derived from an EMBL/GenBank/DDBJ whole genome shotgun (WGS) entry which is preliminary data.</text>
</comment>
<dbReference type="CDD" id="cd00158">
    <property type="entry name" value="RHOD"/>
    <property type="match status" value="1"/>
</dbReference>
<dbReference type="SUPFAM" id="SSF52821">
    <property type="entry name" value="Rhodanese/Cell cycle control phosphatase"/>
    <property type="match status" value="1"/>
</dbReference>
<dbReference type="PROSITE" id="PS51257">
    <property type="entry name" value="PROKAR_LIPOPROTEIN"/>
    <property type="match status" value="1"/>
</dbReference>
<evidence type="ECO:0000259" key="2">
    <source>
        <dbReference type="PROSITE" id="PS50206"/>
    </source>
</evidence>
<dbReference type="Gene3D" id="3.40.250.10">
    <property type="entry name" value="Rhodanese-like domain"/>
    <property type="match status" value="1"/>
</dbReference>